<protein>
    <submittedName>
        <fullName evidence="1">Uncharacterized protein</fullName>
    </submittedName>
</protein>
<evidence type="ECO:0000313" key="1">
    <source>
        <dbReference type="EnsemblPlants" id="MELO3C028559.2.1"/>
    </source>
</evidence>
<dbReference type="EnsemblPlants" id="MELO3C028559.2.1">
    <property type="protein sequence ID" value="MELO3C028559.2.1"/>
    <property type="gene ID" value="MELO3C028559.2"/>
</dbReference>
<sequence length="66" mass="7569">MRPQPLLLLLLRSTRTHSRIRGSLPSFLSVSPSALPNLRFVPSQRHRRLSICFHCQTSPLFGRPPH</sequence>
<dbReference type="Gramene" id="MELO3C028559.2.1">
    <property type="protein sequence ID" value="MELO3C028559.2.1"/>
    <property type="gene ID" value="MELO3C028559.2"/>
</dbReference>
<proteinExistence type="predicted"/>
<dbReference type="AlphaFoldDB" id="A0A9I9E4C4"/>
<organism evidence="1">
    <name type="scientific">Cucumis melo</name>
    <name type="common">Muskmelon</name>
    <dbReference type="NCBI Taxonomy" id="3656"/>
    <lineage>
        <taxon>Eukaryota</taxon>
        <taxon>Viridiplantae</taxon>
        <taxon>Streptophyta</taxon>
        <taxon>Embryophyta</taxon>
        <taxon>Tracheophyta</taxon>
        <taxon>Spermatophyta</taxon>
        <taxon>Magnoliopsida</taxon>
        <taxon>eudicotyledons</taxon>
        <taxon>Gunneridae</taxon>
        <taxon>Pentapetalae</taxon>
        <taxon>rosids</taxon>
        <taxon>fabids</taxon>
        <taxon>Cucurbitales</taxon>
        <taxon>Cucurbitaceae</taxon>
        <taxon>Benincaseae</taxon>
        <taxon>Cucumis</taxon>
    </lineage>
</organism>
<accession>A0A9I9E4C4</accession>
<name>A0A9I9E4C4_CUCME</name>
<reference evidence="1" key="1">
    <citation type="submission" date="2023-03" db="UniProtKB">
        <authorList>
            <consortium name="EnsemblPlants"/>
        </authorList>
    </citation>
    <scope>IDENTIFICATION</scope>
</reference>